<reference evidence="3 4" key="1">
    <citation type="submission" date="2016-11" db="EMBL/GenBank/DDBJ databases">
        <authorList>
            <person name="Jaros S."/>
            <person name="Januszkiewicz K."/>
            <person name="Wedrychowicz H."/>
        </authorList>
    </citation>
    <scope>NUCLEOTIDE SEQUENCE [LARGE SCALE GENOMIC DNA]</scope>
    <source>
        <strain evidence="3 4">DSM 21986</strain>
    </source>
</reference>
<evidence type="ECO:0000313" key="4">
    <source>
        <dbReference type="Proteomes" id="UP000184041"/>
    </source>
</evidence>
<dbReference type="SMART" id="SM00867">
    <property type="entry name" value="YceI"/>
    <property type="match status" value="1"/>
</dbReference>
<name>A0A1M5FPF7_9BACT</name>
<dbReference type="OrthoDB" id="9794147at2"/>
<organism evidence="3 4">
    <name type="scientific">Fodinibius roseus</name>
    <dbReference type="NCBI Taxonomy" id="1194090"/>
    <lineage>
        <taxon>Bacteria</taxon>
        <taxon>Pseudomonadati</taxon>
        <taxon>Balneolota</taxon>
        <taxon>Balneolia</taxon>
        <taxon>Balneolales</taxon>
        <taxon>Balneolaceae</taxon>
        <taxon>Fodinibius</taxon>
    </lineage>
</organism>
<feature type="signal peptide" evidence="1">
    <location>
        <begin position="1"/>
        <end position="21"/>
    </location>
</feature>
<dbReference type="AlphaFoldDB" id="A0A1M5FPF7"/>
<dbReference type="EMBL" id="FQUS01000015">
    <property type="protein sequence ID" value="SHF93388.1"/>
    <property type="molecule type" value="Genomic_DNA"/>
</dbReference>
<feature type="chain" id="PRO_5012793328" evidence="1">
    <location>
        <begin position="22"/>
        <end position="199"/>
    </location>
</feature>
<dbReference type="Proteomes" id="UP000184041">
    <property type="component" value="Unassembled WGS sequence"/>
</dbReference>
<gene>
    <name evidence="3" type="ORF">SAMN05443144_11598</name>
</gene>
<evidence type="ECO:0000259" key="2">
    <source>
        <dbReference type="SMART" id="SM00867"/>
    </source>
</evidence>
<protein>
    <submittedName>
        <fullName evidence="3">YceI-like domain-containing protein</fullName>
    </submittedName>
</protein>
<dbReference type="Gene3D" id="2.40.128.110">
    <property type="entry name" value="Lipid/polyisoprenoid-binding, YceI-like"/>
    <property type="match status" value="1"/>
</dbReference>
<keyword evidence="1" id="KW-0732">Signal</keyword>
<dbReference type="SUPFAM" id="SSF101874">
    <property type="entry name" value="YceI-like"/>
    <property type="match status" value="1"/>
</dbReference>
<dbReference type="InterPro" id="IPR007372">
    <property type="entry name" value="Lipid/polyisoprenoid-bd_YceI"/>
</dbReference>
<evidence type="ECO:0000256" key="1">
    <source>
        <dbReference type="SAM" id="SignalP"/>
    </source>
</evidence>
<dbReference type="PANTHER" id="PTHR34406:SF1">
    <property type="entry name" value="PROTEIN YCEI"/>
    <property type="match status" value="1"/>
</dbReference>
<sequence>MKSLLLSLLLFLFVFSGSVTAQSSNYELLEKSTMQVDGTSTIHDWTADVEEINIDVDFNTSALTAESEENPVPSLTLTVPVESLESGKGRMNGKIYDALKKDDHPNITFELSSAEVSEGSSSASSFTLNTTGTLTIAGVSEEINFPVEGSVIEDGVYTFTGSYELNMEDYEVDPPSAMFGTIKSGEMVTISFELFFSEQ</sequence>
<dbReference type="PANTHER" id="PTHR34406">
    <property type="entry name" value="PROTEIN YCEI"/>
    <property type="match status" value="1"/>
</dbReference>
<keyword evidence="4" id="KW-1185">Reference proteome</keyword>
<evidence type="ECO:0000313" key="3">
    <source>
        <dbReference type="EMBL" id="SHF93388.1"/>
    </source>
</evidence>
<feature type="domain" description="Lipid/polyisoprenoid-binding YceI-like" evidence="2">
    <location>
        <begin position="33"/>
        <end position="197"/>
    </location>
</feature>
<dbReference type="Pfam" id="PF04264">
    <property type="entry name" value="YceI"/>
    <property type="match status" value="1"/>
</dbReference>
<dbReference type="STRING" id="1194090.SAMN05443144_11598"/>
<dbReference type="InterPro" id="IPR036761">
    <property type="entry name" value="TTHA0802/YceI-like_sf"/>
</dbReference>
<accession>A0A1M5FPF7</accession>
<dbReference type="RefSeq" id="WP_073065670.1">
    <property type="nucleotide sequence ID" value="NZ_FQUS01000015.1"/>
</dbReference>
<proteinExistence type="predicted"/>